<evidence type="ECO:0000256" key="6">
    <source>
        <dbReference type="ARBA" id="ARBA00012375"/>
    </source>
</evidence>
<keyword evidence="9" id="KW-0812">Transmembrane</keyword>
<evidence type="ECO:0000256" key="18">
    <source>
        <dbReference type="SAM" id="MobiDB-lite"/>
    </source>
</evidence>
<keyword evidence="14" id="KW-0594">Phospholipid biosynthesis</keyword>
<evidence type="ECO:0000256" key="7">
    <source>
        <dbReference type="ARBA" id="ARBA00022475"/>
    </source>
</evidence>
<evidence type="ECO:0000256" key="14">
    <source>
        <dbReference type="ARBA" id="ARBA00023209"/>
    </source>
</evidence>
<accession>A0A941AL42</accession>
<proteinExistence type="inferred from homology"/>
<reference evidence="19" key="1">
    <citation type="submission" date="2021-02" db="EMBL/GenBank/DDBJ databases">
        <title>Draft genome sequence of Microbispora sp. RL4-1S isolated from rice leaves in Thailand.</title>
        <authorList>
            <person name="Muangham S."/>
            <person name="Duangmal K."/>
        </authorList>
    </citation>
    <scope>NUCLEOTIDE SEQUENCE</scope>
    <source>
        <strain evidence="19">RL4-1S</strain>
    </source>
</reference>
<keyword evidence="10" id="KW-0378">Hydrolase</keyword>
<dbReference type="InterPro" id="IPR036265">
    <property type="entry name" value="HIT-like_sf"/>
</dbReference>
<comment type="pathway">
    <text evidence="3">Phospholipid metabolism; CDP-diacylglycerol degradation; phosphatidate from CDP-diacylglycerol: step 1/1.</text>
</comment>
<evidence type="ECO:0000256" key="2">
    <source>
        <dbReference type="ARBA" id="ARBA00004162"/>
    </source>
</evidence>
<evidence type="ECO:0000256" key="16">
    <source>
        <dbReference type="ARBA" id="ARBA00032888"/>
    </source>
</evidence>
<dbReference type="InterPro" id="IPR003763">
    <property type="entry name" value="CDP-diacylglyc_Pase"/>
</dbReference>
<comment type="catalytic activity">
    <reaction evidence="1">
        <text>a CDP-1,2-diacyl-sn-glycerol + H2O = a 1,2-diacyl-sn-glycero-3-phosphate + CMP + 2 H(+)</text>
        <dbReference type="Rhea" id="RHEA:15221"/>
        <dbReference type="ChEBI" id="CHEBI:15377"/>
        <dbReference type="ChEBI" id="CHEBI:15378"/>
        <dbReference type="ChEBI" id="CHEBI:58332"/>
        <dbReference type="ChEBI" id="CHEBI:58608"/>
        <dbReference type="ChEBI" id="CHEBI:60377"/>
        <dbReference type="EC" id="3.6.1.26"/>
    </reaction>
</comment>
<dbReference type="EC" id="3.6.1.26" evidence="6"/>
<evidence type="ECO:0000256" key="9">
    <source>
        <dbReference type="ARBA" id="ARBA00022692"/>
    </source>
</evidence>
<evidence type="ECO:0000256" key="17">
    <source>
        <dbReference type="ARBA" id="ARBA00032892"/>
    </source>
</evidence>
<dbReference type="EMBL" id="JAFCNB010000028">
    <property type="protein sequence ID" value="MBP2708175.1"/>
    <property type="molecule type" value="Genomic_DNA"/>
</dbReference>
<dbReference type="InterPro" id="IPR006311">
    <property type="entry name" value="TAT_signal"/>
</dbReference>
<evidence type="ECO:0000313" key="19">
    <source>
        <dbReference type="EMBL" id="MBP2708175.1"/>
    </source>
</evidence>
<evidence type="ECO:0000256" key="11">
    <source>
        <dbReference type="ARBA" id="ARBA00022989"/>
    </source>
</evidence>
<dbReference type="GO" id="GO:0008715">
    <property type="term" value="F:CDP-diacylglycerol diphosphatase activity"/>
    <property type="evidence" value="ECO:0007669"/>
    <property type="project" value="UniProtKB-EC"/>
</dbReference>
<evidence type="ECO:0000256" key="8">
    <source>
        <dbReference type="ARBA" id="ARBA00022516"/>
    </source>
</evidence>
<comment type="pathway">
    <text evidence="4">Lipid metabolism.</text>
</comment>
<organism evidence="19 20">
    <name type="scientific">Microbispora oryzae</name>
    <dbReference type="NCBI Taxonomy" id="2806554"/>
    <lineage>
        <taxon>Bacteria</taxon>
        <taxon>Bacillati</taxon>
        <taxon>Actinomycetota</taxon>
        <taxon>Actinomycetes</taxon>
        <taxon>Streptosporangiales</taxon>
        <taxon>Streptosporangiaceae</taxon>
        <taxon>Microbispora</taxon>
    </lineage>
</organism>
<evidence type="ECO:0000313" key="20">
    <source>
        <dbReference type="Proteomes" id="UP000674234"/>
    </source>
</evidence>
<evidence type="ECO:0000256" key="13">
    <source>
        <dbReference type="ARBA" id="ARBA00023136"/>
    </source>
</evidence>
<comment type="subcellular location">
    <subcellularLocation>
        <location evidence="2">Cell membrane</location>
        <topology evidence="2">Single-pass membrane protein</topology>
    </subcellularLocation>
</comment>
<evidence type="ECO:0000256" key="10">
    <source>
        <dbReference type="ARBA" id="ARBA00022801"/>
    </source>
</evidence>
<keyword evidence="11" id="KW-1133">Transmembrane helix</keyword>
<keyword evidence="13" id="KW-0472">Membrane</keyword>
<protein>
    <recommendedName>
        <fullName evidence="6">CDP-diacylglycerol diphosphatase</fullName>
        <ecNumber evidence="6">3.6.1.26</ecNumber>
    </recommendedName>
    <alternativeName>
        <fullName evidence="16">CDP-diacylglycerol phosphatidylhydrolase</fullName>
    </alternativeName>
    <alternativeName>
        <fullName evidence="17">CDP-diglyceride hydrolase</fullName>
    </alternativeName>
</protein>
<dbReference type="GO" id="GO:0005886">
    <property type="term" value="C:plasma membrane"/>
    <property type="evidence" value="ECO:0007669"/>
    <property type="project" value="UniProtKB-SubCell"/>
</dbReference>
<keyword evidence="12" id="KW-0443">Lipid metabolism</keyword>
<evidence type="ECO:0000256" key="15">
    <source>
        <dbReference type="ARBA" id="ARBA00023264"/>
    </source>
</evidence>
<keyword evidence="7" id="KW-1003">Cell membrane</keyword>
<feature type="region of interest" description="Disordered" evidence="18">
    <location>
        <begin position="42"/>
        <end position="64"/>
    </location>
</feature>
<name>A0A941AL42_9ACTN</name>
<dbReference type="GO" id="GO:0008654">
    <property type="term" value="P:phospholipid biosynthetic process"/>
    <property type="evidence" value="ECO:0007669"/>
    <property type="project" value="UniProtKB-KW"/>
</dbReference>
<dbReference type="SUPFAM" id="SSF54197">
    <property type="entry name" value="HIT-like"/>
    <property type="match status" value="1"/>
</dbReference>
<comment type="similarity">
    <text evidence="5">Belongs to the Cdh family.</text>
</comment>
<dbReference type="AlphaFoldDB" id="A0A941AL42"/>
<evidence type="ECO:0000256" key="12">
    <source>
        <dbReference type="ARBA" id="ARBA00023098"/>
    </source>
</evidence>
<evidence type="ECO:0000256" key="4">
    <source>
        <dbReference type="ARBA" id="ARBA00005189"/>
    </source>
</evidence>
<evidence type="ECO:0000256" key="1">
    <source>
        <dbReference type="ARBA" id="ARBA00001007"/>
    </source>
</evidence>
<dbReference type="Pfam" id="PF02611">
    <property type="entry name" value="CDH"/>
    <property type="match status" value="1"/>
</dbReference>
<sequence>MCECDRAGDETNGLTRRRFVQFSGLAGVGAIAGAGIFAGAEHASAAPPPHPKGPDPKQCGSTALSSDSLWRRSQTCHANNSCLQNDTDYVVMGGNNNKSGYVNFILVPTVRISGIECPWICGGSAPNYWSAADYYAGKAPTVVPNPVGLGINSKAARHFNQLHIHMARARPESMSDLAAHEATAARTVANWADSRVSVRGYSENLGIVPHTYRVLVWPGFAHDNLFAMLRTMLVHALGHGATTAKAQERMVLQTLIVIPRKAGGYYVVNGEGDLRDPNNPQLTGSATCDPLLLMHP</sequence>
<keyword evidence="15" id="KW-1208">Phospholipid metabolism</keyword>
<keyword evidence="8" id="KW-0444">Lipid biosynthesis</keyword>
<dbReference type="RefSeq" id="WP_210159442.1">
    <property type="nucleotide sequence ID" value="NZ_JAFCNB010000028.1"/>
</dbReference>
<comment type="caution">
    <text evidence="19">The sequence shown here is derived from an EMBL/GenBank/DDBJ whole genome shotgun (WGS) entry which is preliminary data.</text>
</comment>
<dbReference type="PROSITE" id="PS51318">
    <property type="entry name" value="TAT"/>
    <property type="match status" value="1"/>
</dbReference>
<gene>
    <name evidence="19" type="ORF">JOL79_30790</name>
</gene>
<evidence type="ECO:0000256" key="5">
    <source>
        <dbReference type="ARBA" id="ARBA00006435"/>
    </source>
</evidence>
<dbReference type="Proteomes" id="UP000674234">
    <property type="component" value="Unassembled WGS sequence"/>
</dbReference>
<keyword evidence="20" id="KW-1185">Reference proteome</keyword>
<evidence type="ECO:0000256" key="3">
    <source>
        <dbReference type="ARBA" id="ARBA00004927"/>
    </source>
</evidence>
<dbReference type="Gene3D" id="3.30.428.30">
    <property type="entry name" value="HIT family - CDH-like"/>
    <property type="match status" value="1"/>
</dbReference>